<dbReference type="InterPro" id="IPR051438">
    <property type="entry name" value="RNF_E3_ubiq-protein_ligase"/>
</dbReference>
<dbReference type="PANTHER" id="PTHR46016:SF4">
    <property type="entry name" value="E3 UBIQUITIN-PROTEIN LIGASE RNF166"/>
    <property type="match status" value="1"/>
</dbReference>
<evidence type="ECO:0000256" key="5">
    <source>
        <dbReference type="ARBA" id="ARBA00022490"/>
    </source>
</evidence>
<dbReference type="InterPro" id="IPR034734">
    <property type="entry name" value="ZF_C2HC_RNF"/>
</dbReference>
<dbReference type="Pfam" id="PF13923">
    <property type="entry name" value="zf-C3HC4_2"/>
    <property type="match status" value="1"/>
</dbReference>
<keyword evidence="9" id="KW-0833">Ubl conjugation pathway</keyword>
<evidence type="ECO:0000256" key="2">
    <source>
        <dbReference type="ARBA" id="ARBA00004496"/>
    </source>
</evidence>
<name>A0A8K9UVW4_ONCMY</name>
<comment type="catalytic activity">
    <reaction evidence="1">
        <text>S-ubiquitinyl-[E2 ubiquitin-conjugating enzyme]-L-cysteine + [acceptor protein]-L-lysine = [E2 ubiquitin-conjugating enzyme]-L-cysteine + N(6)-ubiquitinyl-[acceptor protein]-L-lysine.</text>
        <dbReference type="EC" id="2.3.2.27"/>
    </reaction>
</comment>
<evidence type="ECO:0000256" key="1">
    <source>
        <dbReference type="ARBA" id="ARBA00000900"/>
    </source>
</evidence>
<dbReference type="Ensembl" id="ENSOMYT00000157642.1">
    <property type="protein sequence ID" value="ENSOMYP00000115220.1"/>
    <property type="gene ID" value="ENSOMYG00000054129.1"/>
</dbReference>
<dbReference type="Pfam" id="PF05605">
    <property type="entry name" value="zf-Di19"/>
    <property type="match status" value="1"/>
</dbReference>
<dbReference type="GO" id="GO:0006511">
    <property type="term" value="P:ubiquitin-dependent protein catabolic process"/>
    <property type="evidence" value="ECO:0007669"/>
    <property type="project" value="TreeGrafter"/>
</dbReference>
<evidence type="ECO:0000313" key="18">
    <source>
        <dbReference type="Proteomes" id="UP000694395"/>
    </source>
</evidence>
<dbReference type="Proteomes" id="UP000694395">
    <property type="component" value="Chromosome 26"/>
</dbReference>
<keyword evidence="18" id="KW-1185">Reference proteome</keyword>
<evidence type="ECO:0000256" key="7">
    <source>
        <dbReference type="ARBA" id="ARBA00022723"/>
    </source>
</evidence>
<comment type="subcellular location">
    <subcellularLocation>
        <location evidence="2">Cytoplasm</location>
    </subcellularLocation>
</comment>
<keyword evidence="10" id="KW-0862">Zinc</keyword>
<dbReference type="GO" id="GO:0005737">
    <property type="term" value="C:cytoplasm"/>
    <property type="evidence" value="ECO:0007669"/>
    <property type="project" value="UniProtKB-SubCell"/>
</dbReference>
<evidence type="ECO:0000256" key="10">
    <source>
        <dbReference type="ARBA" id="ARBA00022833"/>
    </source>
</evidence>
<evidence type="ECO:0000256" key="11">
    <source>
        <dbReference type="ARBA" id="ARBA00039320"/>
    </source>
</evidence>
<protein>
    <recommendedName>
        <fullName evidence="11">E3 ubiquitin-protein ligase RNF166</fullName>
        <ecNumber evidence="4">2.3.2.27</ecNumber>
    </recommendedName>
    <alternativeName>
        <fullName evidence="13">RING finger protein 166</fullName>
    </alternativeName>
    <alternativeName>
        <fullName evidence="12">RING-type E3 ubiquitin transferase RNF166</fullName>
    </alternativeName>
</protein>
<evidence type="ECO:0000313" key="17">
    <source>
        <dbReference type="Ensembl" id="ENSOMYP00000115220.1"/>
    </source>
</evidence>
<dbReference type="EC" id="2.3.2.27" evidence="4"/>
<evidence type="ECO:0000256" key="13">
    <source>
        <dbReference type="ARBA" id="ARBA00041621"/>
    </source>
</evidence>
<evidence type="ECO:0000256" key="14">
    <source>
        <dbReference type="PROSITE-ProRule" id="PRU00175"/>
    </source>
</evidence>
<evidence type="ECO:0000256" key="3">
    <source>
        <dbReference type="ARBA" id="ARBA00004906"/>
    </source>
</evidence>
<comment type="pathway">
    <text evidence="3">Protein modification; protein ubiquitination.</text>
</comment>
<dbReference type="AlphaFoldDB" id="A0A8K9UVW4"/>
<proteinExistence type="predicted"/>
<keyword evidence="7" id="KW-0479">Metal-binding</keyword>
<dbReference type="PROSITE" id="PS00518">
    <property type="entry name" value="ZF_RING_1"/>
    <property type="match status" value="1"/>
</dbReference>
<dbReference type="Pfam" id="PF18574">
    <property type="entry name" value="zf_C2HC_14"/>
    <property type="match status" value="1"/>
</dbReference>
<dbReference type="PROSITE" id="PS51803">
    <property type="entry name" value="ZF_C2HC_RNF"/>
    <property type="match status" value="1"/>
</dbReference>
<keyword evidence="6" id="KW-0808">Transferase</keyword>
<feature type="domain" description="C2HC RNF-type" evidence="16">
    <location>
        <begin position="103"/>
        <end position="122"/>
    </location>
</feature>
<dbReference type="GO" id="GO:0008270">
    <property type="term" value="F:zinc ion binding"/>
    <property type="evidence" value="ECO:0007669"/>
    <property type="project" value="UniProtKB-KW"/>
</dbReference>
<evidence type="ECO:0000256" key="8">
    <source>
        <dbReference type="ARBA" id="ARBA00022771"/>
    </source>
</evidence>
<reference evidence="17" key="1">
    <citation type="submission" date="2020-07" db="EMBL/GenBank/DDBJ databases">
        <title>A long reads based de novo assembly of the rainbow trout Arlee double haploid line genome.</title>
        <authorList>
            <person name="Gao G."/>
            <person name="Palti Y."/>
        </authorList>
    </citation>
    <scope>NUCLEOTIDE SEQUENCE [LARGE SCALE GENOMIC DNA]</scope>
</reference>
<dbReference type="GeneTree" id="ENSGT00950000182909"/>
<keyword evidence="8 14" id="KW-0863">Zinc-finger</keyword>
<reference evidence="17" key="3">
    <citation type="submission" date="2025-09" db="UniProtKB">
        <authorList>
            <consortium name="Ensembl"/>
        </authorList>
    </citation>
    <scope>IDENTIFICATION</scope>
</reference>
<dbReference type="InterPro" id="IPR013083">
    <property type="entry name" value="Znf_RING/FYVE/PHD"/>
</dbReference>
<reference evidence="17" key="2">
    <citation type="submission" date="2025-08" db="UniProtKB">
        <authorList>
            <consortium name="Ensembl"/>
        </authorList>
    </citation>
    <scope>IDENTIFICATION</scope>
</reference>
<evidence type="ECO:0000259" key="16">
    <source>
        <dbReference type="PROSITE" id="PS51803"/>
    </source>
</evidence>
<dbReference type="PANTHER" id="PTHR46016">
    <property type="entry name" value="ZINC FINGER, RING/FYVE/PHD-TYPE"/>
    <property type="match status" value="1"/>
</dbReference>
<dbReference type="CDD" id="cd16549">
    <property type="entry name" value="RING-HC_RNF166"/>
    <property type="match status" value="1"/>
</dbReference>
<evidence type="ECO:0000256" key="6">
    <source>
        <dbReference type="ARBA" id="ARBA00022679"/>
    </source>
</evidence>
<dbReference type="InterPro" id="IPR017907">
    <property type="entry name" value="Znf_RING_CS"/>
</dbReference>
<dbReference type="GO" id="GO:0061630">
    <property type="term" value="F:ubiquitin protein ligase activity"/>
    <property type="evidence" value="ECO:0007669"/>
    <property type="project" value="UniProtKB-EC"/>
</dbReference>
<evidence type="ECO:0000256" key="12">
    <source>
        <dbReference type="ARBA" id="ARBA00041350"/>
    </source>
</evidence>
<accession>A0A8K9UVW4</accession>
<organism evidence="17 18">
    <name type="scientific">Oncorhynchus mykiss</name>
    <name type="common">Rainbow trout</name>
    <name type="synonym">Salmo gairdneri</name>
    <dbReference type="NCBI Taxonomy" id="8022"/>
    <lineage>
        <taxon>Eukaryota</taxon>
        <taxon>Metazoa</taxon>
        <taxon>Chordata</taxon>
        <taxon>Craniata</taxon>
        <taxon>Vertebrata</taxon>
        <taxon>Euteleostomi</taxon>
        <taxon>Actinopterygii</taxon>
        <taxon>Neopterygii</taxon>
        <taxon>Teleostei</taxon>
        <taxon>Protacanthopterygii</taxon>
        <taxon>Salmoniformes</taxon>
        <taxon>Salmonidae</taxon>
        <taxon>Salmoninae</taxon>
        <taxon>Oncorhynchus</taxon>
    </lineage>
</organism>
<evidence type="ECO:0000259" key="15">
    <source>
        <dbReference type="PROSITE" id="PS50089"/>
    </source>
</evidence>
<gene>
    <name evidence="17" type="primary">LOC110506409</name>
</gene>
<feature type="domain" description="RING-type" evidence="15">
    <location>
        <begin position="38"/>
        <end position="78"/>
    </location>
</feature>
<evidence type="ECO:0000256" key="4">
    <source>
        <dbReference type="ARBA" id="ARBA00012483"/>
    </source>
</evidence>
<dbReference type="UniPathway" id="UPA00143"/>
<dbReference type="GO" id="GO:0000209">
    <property type="term" value="P:protein polyubiquitination"/>
    <property type="evidence" value="ECO:0007669"/>
    <property type="project" value="TreeGrafter"/>
</dbReference>
<dbReference type="PROSITE" id="PS50089">
    <property type="entry name" value="ZF_RING_2"/>
    <property type="match status" value="1"/>
</dbReference>
<dbReference type="InterPro" id="IPR001841">
    <property type="entry name" value="Znf_RING"/>
</dbReference>
<dbReference type="SUPFAM" id="SSF57850">
    <property type="entry name" value="RING/U-box"/>
    <property type="match status" value="1"/>
</dbReference>
<evidence type="ECO:0000256" key="9">
    <source>
        <dbReference type="ARBA" id="ARBA00022786"/>
    </source>
</evidence>
<sequence length="264" mass="29693">MMAMFRSFVSATHQLRQHQQNGAAAAATGESLESQFSCPICLEVYHKPVTIGRCAHTFCGECLQPCLQVTSPLCPLCRMPFDPKKVDKSSSVEKQLSNYKAPCRGCSKKVSLVKMRSHISSCTKVQEQMANCPKFVPVVPTSQPIPSNVPNRSTFSCPFCGARNLDQQELVKHCMENHRNDPNKVVSLLCYTLNYGHCRSLNYGHCRSLNYGHCRSLNYGHCRSRNYGLCPSLNFLKHLCADMKCYTTLMSLQKILLHSGLVYW</sequence>
<dbReference type="SMART" id="SM00184">
    <property type="entry name" value="RING"/>
    <property type="match status" value="1"/>
</dbReference>
<dbReference type="Gene3D" id="3.30.40.10">
    <property type="entry name" value="Zinc/RING finger domain, C3HC4 (zinc finger)"/>
    <property type="match status" value="1"/>
</dbReference>
<dbReference type="InterPro" id="IPR008598">
    <property type="entry name" value="Di19_Zn-bd"/>
</dbReference>
<keyword evidence="5" id="KW-0963">Cytoplasm</keyword>